<dbReference type="Pfam" id="PF04304">
    <property type="entry name" value="DUF454"/>
    <property type="match status" value="1"/>
</dbReference>
<sequence>MKQIKKIVFVILGIVCLILALLGGMLPIMPGAIFLVIAGVFFAKGSTRFNNWLKKTKIYKKYLKKYIGKHIGDSHNKKEDNKS</sequence>
<keyword evidence="3" id="KW-1185">Reference proteome</keyword>
<dbReference type="EMBL" id="JAUSUF010000001">
    <property type="protein sequence ID" value="MDQ0148185.1"/>
    <property type="molecule type" value="Genomic_DNA"/>
</dbReference>
<protein>
    <submittedName>
        <fullName evidence="2">Uncharacterized membrane protein YbaN (DUF454 family)</fullName>
    </submittedName>
</protein>
<dbReference type="PANTHER" id="PTHR35813">
    <property type="entry name" value="INNER MEMBRANE PROTEIN YBAN"/>
    <property type="match status" value="1"/>
</dbReference>
<evidence type="ECO:0000256" key="1">
    <source>
        <dbReference type="SAM" id="Phobius"/>
    </source>
</evidence>
<keyword evidence="1" id="KW-1133">Transmembrane helix</keyword>
<gene>
    <name evidence="2" type="ORF">J2S18_000102</name>
</gene>
<organism evidence="2 3">
    <name type="scientific">Eubacterium multiforme</name>
    <dbReference type="NCBI Taxonomy" id="83339"/>
    <lineage>
        <taxon>Bacteria</taxon>
        <taxon>Bacillati</taxon>
        <taxon>Bacillota</taxon>
        <taxon>Clostridia</taxon>
        <taxon>Eubacteriales</taxon>
        <taxon>Eubacteriaceae</taxon>
        <taxon>Eubacterium</taxon>
    </lineage>
</organism>
<feature type="transmembrane region" description="Helical" evidence="1">
    <location>
        <begin position="32"/>
        <end position="53"/>
    </location>
</feature>
<reference evidence="2 3" key="1">
    <citation type="submission" date="2023-07" db="EMBL/GenBank/DDBJ databases">
        <title>Genomic Encyclopedia of Type Strains, Phase IV (KMG-IV): sequencing the most valuable type-strain genomes for metagenomic binning, comparative biology and taxonomic classification.</title>
        <authorList>
            <person name="Goeker M."/>
        </authorList>
    </citation>
    <scope>NUCLEOTIDE SEQUENCE [LARGE SCALE GENOMIC DNA]</scope>
    <source>
        <strain evidence="2 3">DSM 20694</strain>
    </source>
</reference>
<dbReference type="RefSeq" id="WP_307481817.1">
    <property type="nucleotide sequence ID" value="NZ_JAUSUF010000001.1"/>
</dbReference>
<keyword evidence="1" id="KW-0472">Membrane</keyword>
<proteinExistence type="predicted"/>
<dbReference type="InterPro" id="IPR007401">
    <property type="entry name" value="DUF454"/>
</dbReference>
<accession>A0ABT9UR68</accession>
<comment type="caution">
    <text evidence="2">The sequence shown here is derived from an EMBL/GenBank/DDBJ whole genome shotgun (WGS) entry which is preliminary data.</text>
</comment>
<evidence type="ECO:0000313" key="2">
    <source>
        <dbReference type="EMBL" id="MDQ0148185.1"/>
    </source>
</evidence>
<evidence type="ECO:0000313" key="3">
    <source>
        <dbReference type="Proteomes" id="UP001228504"/>
    </source>
</evidence>
<keyword evidence="1" id="KW-0812">Transmembrane</keyword>
<feature type="transmembrane region" description="Helical" evidence="1">
    <location>
        <begin position="7"/>
        <end position="26"/>
    </location>
</feature>
<name>A0ABT9UR68_9FIRM</name>
<dbReference type="PANTHER" id="PTHR35813:SF1">
    <property type="entry name" value="INNER MEMBRANE PROTEIN YBAN"/>
    <property type="match status" value="1"/>
</dbReference>
<dbReference type="Proteomes" id="UP001228504">
    <property type="component" value="Unassembled WGS sequence"/>
</dbReference>